<dbReference type="EMBL" id="BAABFR010000081">
    <property type="protein sequence ID" value="GAA4400641.1"/>
    <property type="molecule type" value="Genomic_DNA"/>
</dbReference>
<dbReference type="SUPFAM" id="SSF56784">
    <property type="entry name" value="HAD-like"/>
    <property type="match status" value="1"/>
</dbReference>
<dbReference type="Pfam" id="PF00702">
    <property type="entry name" value="Hydrolase"/>
    <property type="match status" value="1"/>
</dbReference>
<dbReference type="PANTHER" id="PTHR46649">
    <property type="match status" value="1"/>
</dbReference>
<reference evidence="2" key="1">
    <citation type="journal article" date="2019" name="Int. J. Syst. Evol. Microbiol.">
        <title>The Global Catalogue of Microorganisms (GCM) 10K type strain sequencing project: providing services to taxonomists for standard genome sequencing and annotation.</title>
        <authorList>
            <consortium name="The Broad Institute Genomics Platform"/>
            <consortium name="The Broad Institute Genome Sequencing Center for Infectious Disease"/>
            <person name="Wu L."/>
            <person name="Ma J."/>
        </authorList>
    </citation>
    <scope>NUCLEOTIDE SEQUENCE [LARGE SCALE GENOMIC DNA]</scope>
    <source>
        <strain evidence="2">JCM 17688</strain>
    </source>
</reference>
<evidence type="ECO:0000313" key="1">
    <source>
        <dbReference type="EMBL" id="GAA4400641.1"/>
    </source>
</evidence>
<dbReference type="Gene3D" id="3.40.50.1000">
    <property type="entry name" value="HAD superfamily/HAD-like"/>
    <property type="match status" value="1"/>
</dbReference>
<dbReference type="RefSeq" id="WP_344999227.1">
    <property type="nucleotide sequence ID" value="NZ_BAABFR010000081.1"/>
</dbReference>
<keyword evidence="2" id="KW-1185">Reference proteome</keyword>
<dbReference type="InterPro" id="IPR006439">
    <property type="entry name" value="HAD-SF_hydro_IA"/>
</dbReference>
<accession>A0ABP8K4Z3</accession>
<dbReference type="InterPro" id="IPR036412">
    <property type="entry name" value="HAD-like_sf"/>
</dbReference>
<dbReference type="PRINTS" id="PR00413">
    <property type="entry name" value="HADHALOGNASE"/>
</dbReference>
<proteinExistence type="predicted"/>
<keyword evidence="1" id="KW-0378">Hydrolase</keyword>
<comment type="caution">
    <text evidence="1">The sequence shown here is derived from an EMBL/GenBank/DDBJ whole genome shotgun (WGS) entry which is preliminary data.</text>
</comment>
<dbReference type="PANTHER" id="PTHR46649:SF4">
    <property type="entry name" value="HALOACID DEHALOGENASE-LIKE HYDROLASE (HAD) SUPERFAMILY PROTEIN"/>
    <property type="match status" value="1"/>
</dbReference>
<evidence type="ECO:0000313" key="2">
    <source>
        <dbReference type="Proteomes" id="UP001500635"/>
    </source>
</evidence>
<dbReference type="InterPro" id="IPR023214">
    <property type="entry name" value="HAD_sf"/>
</dbReference>
<gene>
    <name evidence="1" type="ORF">GCM10023147_39400</name>
</gene>
<dbReference type="SFLD" id="SFLDS00003">
    <property type="entry name" value="Haloacid_Dehalogenase"/>
    <property type="match status" value="1"/>
</dbReference>
<sequence>MTDLRGVLFDFSGTLFRLEGDPSWFAGYTGPGGVPIEGEHQAELMRRMTAPMGLPVPMEPDMEADWHQRDLDPAKHRRVYHYVLETSGVVDAEQRERLYLRVSDPDCWTVYPDTAKALSALKAGGLRIGVLSNIAYDIRPAFEREGIDDLVDAFLLSFEVGAAKPSPAIFEAGLAALGTPAAATLMVGDSEEADGGCRALGMPFALVDPAPVTQRPDGLLTALRDAGVEV</sequence>
<organism evidence="1 2">
    <name type="scientific">Tsukamurella soli</name>
    <dbReference type="NCBI Taxonomy" id="644556"/>
    <lineage>
        <taxon>Bacteria</taxon>
        <taxon>Bacillati</taxon>
        <taxon>Actinomycetota</taxon>
        <taxon>Actinomycetes</taxon>
        <taxon>Mycobacteriales</taxon>
        <taxon>Tsukamurellaceae</taxon>
        <taxon>Tsukamurella</taxon>
    </lineage>
</organism>
<dbReference type="SFLD" id="SFLDG01129">
    <property type="entry name" value="C1.5:_HAD__Beta-PGM__Phosphata"/>
    <property type="match status" value="1"/>
</dbReference>
<name>A0ABP8K4Z3_9ACTN</name>
<dbReference type="GO" id="GO:0016787">
    <property type="term" value="F:hydrolase activity"/>
    <property type="evidence" value="ECO:0007669"/>
    <property type="project" value="UniProtKB-KW"/>
</dbReference>
<protein>
    <submittedName>
        <fullName evidence="1">HAD family hydrolase</fullName>
    </submittedName>
</protein>
<dbReference type="Proteomes" id="UP001500635">
    <property type="component" value="Unassembled WGS sequence"/>
</dbReference>